<reference evidence="2" key="1">
    <citation type="submission" date="2010-03" db="EMBL/GenBank/DDBJ databases">
        <title>Complete sequence of Mobiluncus curtisii ATCC 43063.</title>
        <authorList>
            <person name="Muzny D."/>
            <person name="Qin X."/>
            <person name="Deng J."/>
            <person name="Jiang H."/>
            <person name="Liu Y."/>
            <person name="Qu J."/>
            <person name="Song X.-Z."/>
            <person name="Zhang L."/>
            <person name="Thornton R."/>
            <person name="Coyle M."/>
            <person name="Francisco L."/>
            <person name="Jackson L."/>
            <person name="Javaid M."/>
            <person name="Korchina V."/>
            <person name="Kovar C."/>
            <person name="Mata R."/>
            <person name="Mathew T."/>
            <person name="Ngo R."/>
            <person name="Nguyen L."/>
            <person name="Nguyen N."/>
            <person name="Okwuonu G."/>
            <person name="Ongeri F."/>
            <person name="Pham C."/>
            <person name="Simmons D."/>
            <person name="Wilczek-Boney K."/>
            <person name="Hale W."/>
            <person name="Jakkamsetti A."/>
            <person name="Pham P."/>
            <person name="Ruth R."/>
            <person name="San Lucas F."/>
            <person name="Warren J."/>
            <person name="Zhang J."/>
            <person name="Zhao Z."/>
            <person name="Zhou C."/>
            <person name="Zhu D."/>
            <person name="Lee S."/>
            <person name="Bess C."/>
            <person name="Blankenburg K."/>
            <person name="Forbes L."/>
            <person name="Fu Q."/>
            <person name="Gubbala S."/>
            <person name="Hirani K."/>
            <person name="Jayaseelan J.C."/>
            <person name="Lara F."/>
            <person name="Munidasa M."/>
            <person name="Palculict T."/>
            <person name="Patil S."/>
            <person name="Pu L.-L."/>
            <person name="Saada N."/>
            <person name="Tang L."/>
            <person name="Weissenberger G."/>
            <person name="Zhu Y."/>
            <person name="Hemphill L."/>
            <person name="Shang Y."/>
            <person name="Youmans B."/>
            <person name="Ayvaz T."/>
            <person name="Ross M."/>
            <person name="Santibanez J."/>
            <person name="Aqrawi P."/>
            <person name="Gross S."/>
            <person name="Joshi V."/>
            <person name="Fowler G."/>
            <person name="Nazareth L."/>
            <person name="Reid J."/>
            <person name="Worley K."/>
            <person name="Petrosino J."/>
            <person name="Highlander S."/>
            <person name="Gibbs R."/>
            <person name="Gibbs R."/>
        </authorList>
    </citation>
    <scope>NUCLEOTIDE SEQUENCE [LARGE SCALE GENOMIC DNA]</scope>
    <source>
        <strain evidence="2">ATCC 43553</strain>
    </source>
</reference>
<evidence type="ECO:0000313" key="1">
    <source>
        <dbReference type="EMBL" id="EFF73586.1"/>
    </source>
</evidence>
<organism evidence="1 2">
    <name type="scientific">Achromobacter piechaudii ATCC 43553</name>
    <dbReference type="NCBI Taxonomy" id="742159"/>
    <lineage>
        <taxon>Bacteria</taxon>
        <taxon>Pseudomonadati</taxon>
        <taxon>Pseudomonadota</taxon>
        <taxon>Betaproteobacteria</taxon>
        <taxon>Burkholderiales</taxon>
        <taxon>Alcaligenaceae</taxon>
        <taxon>Achromobacter</taxon>
    </lineage>
</organism>
<comment type="caution">
    <text evidence="1">The sequence shown here is derived from an EMBL/GenBank/DDBJ whole genome shotgun (WGS) entry which is preliminary data.</text>
</comment>
<proteinExistence type="predicted"/>
<sequence length="45" mass="5351">MPWPLPALARTFYVQPLDLVICVQRACRFVRRVMPPAWLRVLIKE</sequence>
<name>D4XHT4_9BURK</name>
<evidence type="ECO:0000313" key="2">
    <source>
        <dbReference type="Proteomes" id="UP000004510"/>
    </source>
</evidence>
<accession>D4XHT4</accession>
<gene>
    <name evidence="1" type="ORF">HMPREF0004_5031</name>
</gene>
<protein>
    <submittedName>
        <fullName evidence="1">Uncharacterized protein</fullName>
    </submittedName>
</protein>
<dbReference type="EMBL" id="ADMS01000117">
    <property type="protein sequence ID" value="EFF73586.1"/>
    <property type="molecule type" value="Genomic_DNA"/>
</dbReference>
<dbReference type="Proteomes" id="UP000004510">
    <property type="component" value="Unassembled WGS sequence"/>
</dbReference>
<dbReference type="HOGENOM" id="CLU_3194794_0_0_4"/>
<dbReference type="AlphaFoldDB" id="D4XHT4"/>